<evidence type="ECO:0000313" key="2">
    <source>
        <dbReference type="EMBL" id="MFC6640603.1"/>
    </source>
</evidence>
<evidence type="ECO:0000256" key="1">
    <source>
        <dbReference type="SAM" id="SignalP"/>
    </source>
</evidence>
<keyword evidence="3" id="KW-1185">Reference proteome</keyword>
<name>A0ABW1YVN3_9RHOB</name>
<comment type="caution">
    <text evidence="2">The sequence shown here is derived from an EMBL/GenBank/DDBJ whole genome shotgun (WGS) entry which is preliminary data.</text>
</comment>
<feature type="chain" id="PRO_5046400116" evidence="1">
    <location>
        <begin position="18"/>
        <end position="159"/>
    </location>
</feature>
<protein>
    <submittedName>
        <fullName evidence="2">Uncharacterized protein</fullName>
    </submittedName>
</protein>
<dbReference type="EMBL" id="JBHSWA010000001">
    <property type="protein sequence ID" value="MFC6640603.1"/>
    <property type="molecule type" value="Genomic_DNA"/>
</dbReference>
<sequence>MRLVLASLFLTLGVSQAAALCDAGSTTVLSCTTGRGTKQLDVCITGDRVTYRFGPHTAPDLRLSAPIKEVAHQPWPGIGRAIWESTTFRNGAFSYEVYGAYDKIDQTSNGGVTVTEQGREIAALTCDSGTAELGLFALSDAKQAAGQCWDADAQNWGAC</sequence>
<evidence type="ECO:0000313" key="3">
    <source>
        <dbReference type="Proteomes" id="UP001596403"/>
    </source>
</evidence>
<reference evidence="3" key="1">
    <citation type="journal article" date="2019" name="Int. J. Syst. Evol. Microbiol.">
        <title>The Global Catalogue of Microorganisms (GCM) 10K type strain sequencing project: providing services to taxonomists for standard genome sequencing and annotation.</title>
        <authorList>
            <consortium name="The Broad Institute Genomics Platform"/>
            <consortium name="The Broad Institute Genome Sequencing Center for Infectious Disease"/>
            <person name="Wu L."/>
            <person name="Ma J."/>
        </authorList>
    </citation>
    <scope>NUCLEOTIDE SEQUENCE [LARGE SCALE GENOMIC DNA]</scope>
    <source>
        <strain evidence="3">NBRC 111368</strain>
    </source>
</reference>
<proteinExistence type="predicted"/>
<accession>A0ABW1YVN3</accession>
<keyword evidence="1" id="KW-0732">Signal</keyword>
<organism evidence="2 3">
    <name type="scientific">Sulfitobacter profundi</name>
    <dbReference type="NCBI Taxonomy" id="2679961"/>
    <lineage>
        <taxon>Bacteria</taxon>
        <taxon>Pseudomonadati</taxon>
        <taxon>Pseudomonadota</taxon>
        <taxon>Alphaproteobacteria</taxon>
        <taxon>Rhodobacterales</taxon>
        <taxon>Roseobacteraceae</taxon>
        <taxon>Sulfitobacter</taxon>
    </lineage>
</organism>
<dbReference type="RefSeq" id="WP_132446122.1">
    <property type="nucleotide sequence ID" value="NZ_JBHSWA010000001.1"/>
</dbReference>
<gene>
    <name evidence="2" type="ORF">ACFQAU_01485</name>
</gene>
<dbReference type="Proteomes" id="UP001596403">
    <property type="component" value="Unassembled WGS sequence"/>
</dbReference>
<feature type="signal peptide" evidence="1">
    <location>
        <begin position="1"/>
        <end position="17"/>
    </location>
</feature>